<reference evidence="5 6" key="2">
    <citation type="journal article" date="2016" name="Appl. Microbiol. Biotechnol.">
        <title>Mutations improving production and secretion of extracellular lipase by Burkholderia glumae PG1.</title>
        <authorList>
            <person name="Knapp A."/>
            <person name="Voget S."/>
            <person name="Gao R."/>
            <person name="Zaburannyi N."/>
            <person name="Krysciak D."/>
            <person name="Breuer M."/>
            <person name="Hauer B."/>
            <person name="Streit W.R."/>
            <person name="Muller R."/>
            <person name="Daniel R."/>
            <person name="Jaeger K.E."/>
        </authorList>
    </citation>
    <scope>NUCLEOTIDE SEQUENCE [LARGE SCALE GENOMIC DNA]</scope>
    <source>
        <strain evidence="5 6">PG1</strain>
    </source>
</reference>
<dbReference type="Proteomes" id="UP000031838">
    <property type="component" value="Chromosome 1"/>
</dbReference>
<dbReference type="HOGENOM" id="CLU_000022_59_7_4"/>
<dbReference type="PANTHER" id="PTHR43201:SF5">
    <property type="entry name" value="MEDIUM-CHAIN ACYL-COA LIGASE ACSF2, MITOCHONDRIAL"/>
    <property type="match status" value="1"/>
</dbReference>
<feature type="domain" description="AMP-dependent synthetase/ligase" evidence="3">
    <location>
        <begin position="62"/>
        <end position="451"/>
    </location>
</feature>
<name>A0A0B6RML0_BURPL</name>
<dbReference type="Pfam" id="PF00501">
    <property type="entry name" value="AMP-binding"/>
    <property type="match status" value="1"/>
</dbReference>
<dbReference type="PANTHER" id="PTHR43201">
    <property type="entry name" value="ACYL-COA SYNTHETASE"/>
    <property type="match status" value="1"/>
</dbReference>
<dbReference type="PROSITE" id="PS00455">
    <property type="entry name" value="AMP_BINDING"/>
    <property type="match status" value="1"/>
</dbReference>
<dbReference type="InterPro" id="IPR000873">
    <property type="entry name" value="AMP-dep_synth/lig_dom"/>
</dbReference>
<dbReference type="InterPro" id="IPR045851">
    <property type="entry name" value="AMP-bd_C_sf"/>
</dbReference>
<evidence type="ECO:0000256" key="1">
    <source>
        <dbReference type="ARBA" id="ARBA00006432"/>
    </source>
</evidence>
<evidence type="ECO:0000256" key="2">
    <source>
        <dbReference type="ARBA" id="ARBA00022598"/>
    </source>
</evidence>
<gene>
    <name evidence="5" type="ORF">BGL_1c00740</name>
</gene>
<dbReference type="InterPro" id="IPR042099">
    <property type="entry name" value="ANL_N_sf"/>
</dbReference>
<accession>A0A0B6RML0</accession>
<dbReference type="Pfam" id="PF13193">
    <property type="entry name" value="AMP-binding_C"/>
    <property type="match status" value="1"/>
</dbReference>
<dbReference type="GO" id="GO:0006631">
    <property type="term" value="P:fatty acid metabolic process"/>
    <property type="evidence" value="ECO:0007669"/>
    <property type="project" value="TreeGrafter"/>
</dbReference>
<proteinExistence type="inferred from homology"/>
<evidence type="ECO:0000259" key="4">
    <source>
        <dbReference type="Pfam" id="PF13193"/>
    </source>
</evidence>
<dbReference type="FunFam" id="3.40.50.12780:FF:000003">
    <property type="entry name" value="Long-chain-fatty-acid--CoA ligase FadD"/>
    <property type="match status" value="1"/>
</dbReference>
<feature type="domain" description="AMP-binding enzyme C-terminal" evidence="4">
    <location>
        <begin position="507"/>
        <end position="582"/>
    </location>
</feature>
<sequence>MGRSSCARGDGMATMAAATTGGDGAVDDVDGARIAPCDGLSYVRGATDVPLSHATVGAFLADTIARFPDRPAVVFREQGVRWSWREFGDEVDALAAALVALGIAPGERVGIWAPNRVEWLLTQFATARIGAILVNINPAYRLAELDYALNQVGCKVLIAAESFKSSQYTQMLRTLLPELDSQMPGALRCARVPSLRAIVSMSAEAPAGMFRFDEVLAQGRAQRTRAALDVLGAGLAQTDPINIQFTSGTTGSPKGATLTHRNIVNNAIAIAHVMHLTEQDALCIPVPLYHCFGMVLAALACVSVGAKMVFPGAAFDPLATLEAVQAERCTALHGVPTMFIAELDHPEFGRFDLSTLRTGIMAGSPCPIETMKRVVAEMHMTEVTIAYGMTETSPVSFQSTTTDSLEKRTTTVGRIQPHLEAKIIDAAGAIVPVGETGELCTRGYSVMSGYWHDGAGDGGDALTRAAIVDGWMHTGDLATFDEEGFCNIVGRLKDMLIRGGENIYPREIEEFLFRHPKIQSAQVFGVPDAKYGEEVCAWVVLRAGETLDAEGLREFCRGQIAHYKVPRYVRFVEALPMTVTGKVQKFVMREAMIDELGLAVQKTA</sequence>
<dbReference type="KEGG" id="bgp:BGL_1c00740"/>
<dbReference type="InterPro" id="IPR020845">
    <property type="entry name" value="AMP-binding_CS"/>
</dbReference>
<evidence type="ECO:0000313" key="5">
    <source>
        <dbReference type="EMBL" id="AJK44628.1"/>
    </source>
</evidence>
<dbReference type="EMBL" id="CP002580">
    <property type="protein sequence ID" value="AJK44628.1"/>
    <property type="molecule type" value="Genomic_DNA"/>
</dbReference>
<dbReference type="GO" id="GO:0031956">
    <property type="term" value="F:medium-chain fatty acid-CoA ligase activity"/>
    <property type="evidence" value="ECO:0007669"/>
    <property type="project" value="TreeGrafter"/>
</dbReference>
<dbReference type="CDD" id="cd05917">
    <property type="entry name" value="FACL_like_2"/>
    <property type="match status" value="1"/>
</dbReference>
<dbReference type="InterPro" id="IPR025110">
    <property type="entry name" value="AMP-bd_C"/>
</dbReference>
<organism evidence="5 6">
    <name type="scientific">Burkholderia plantarii</name>
    <dbReference type="NCBI Taxonomy" id="41899"/>
    <lineage>
        <taxon>Bacteria</taxon>
        <taxon>Pseudomonadati</taxon>
        <taxon>Pseudomonadota</taxon>
        <taxon>Betaproteobacteria</taxon>
        <taxon>Burkholderiales</taxon>
        <taxon>Burkholderiaceae</taxon>
        <taxon>Burkholderia</taxon>
    </lineage>
</organism>
<dbReference type="AlphaFoldDB" id="A0A0B6RML0"/>
<keyword evidence="2 5" id="KW-0436">Ligase</keyword>
<reference evidence="6" key="1">
    <citation type="submission" date="2011-03" db="EMBL/GenBank/DDBJ databases">
        <authorList>
            <person name="Voget S."/>
            <person name="Streit W.R."/>
            <person name="Jaeger K.E."/>
            <person name="Daniel R."/>
        </authorList>
    </citation>
    <scope>NUCLEOTIDE SEQUENCE [LARGE SCALE GENOMIC DNA]</scope>
    <source>
        <strain evidence="6">PG1</strain>
    </source>
</reference>
<evidence type="ECO:0000313" key="6">
    <source>
        <dbReference type="Proteomes" id="UP000031838"/>
    </source>
</evidence>
<protein>
    <submittedName>
        <fullName evidence="5">AMP-dependent synthase and ligase</fullName>
    </submittedName>
</protein>
<dbReference type="FunFam" id="3.30.300.30:FF:000008">
    <property type="entry name" value="2,3-dihydroxybenzoate-AMP ligase"/>
    <property type="match status" value="1"/>
</dbReference>
<dbReference type="NCBIfam" id="NF009233">
    <property type="entry name" value="PRK12583.1"/>
    <property type="match status" value="1"/>
</dbReference>
<evidence type="ECO:0000259" key="3">
    <source>
        <dbReference type="Pfam" id="PF00501"/>
    </source>
</evidence>
<dbReference type="SUPFAM" id="SSF56801">
    <property type="entry name" value="Acetyl-CoA synthetase-like"/>
    <property type="match status" value="1"/>
</dbReference>
<comment type="similarity">
    <text evidence="1">Belongs to the ATP-dependent AMP-binding enzyme family.</text>
</comment>
<dbReference type="Gene3D" id="3.40.50.12780">
    <property type="entry name" value="N-terminal domain of ligase-like"/>
    <property type="match status" value="1"/>
</dbReference>
<dbReference type="Gene3D" id="3.30.300.30">
    <property type="match status" value="1"/>
</dbReference>
<keyword evidence="6" id="KW-1185">Reference proteome</keyword>